<name>A0A1F7Z0V0_9BACT</name>
<feature type="transmembrane region" description="Helical" evidence="9">
    <location>
        <begin position="25"/>
        <end position="45"/>
    </location>
</feature>
<evidence type="ECO:0000256" key="1">
    <source>
        <dbReference type="ARBA" id="ARBA00004370"/>
    </source>
</evidence>
<accession>A0A1F7Z0V0</accession>
<evidence type="ECO:0000256" key="5">
    <source>
        <dbReference type="ARBA" id="ARBA00022927"/>
    </source>
</evidence>
<gene>
    <name evidence="9" type="primary">secE</name>
    <name evidence="10" type="ORF">A3D01_00965</name>
</gene>
<dbReference type="GO" id="GO:0009306">
    <property type="term" value="P:protein secretion"/>
    <property type="evidence" value="ECO:0007669"/>
    <property type="project" value="UniProtKB-UniRule"/>
</dbReference>
<keyword evidence="8 9" id="KW-0472">Membrane</keyword>
<sequence length="60" mass="6792">MKALVFLKEVRSELSKVVWPKRSEVIKLTLIVFAISLIVAAYVGALDFSFVKLLELLISR</sequence>
<keyword evidence="5 9" id="KW-0653">Protein transport</keyword>
<keyword evidence="4 9" id="KW-0812">Transmembrane</keyword>
<dbReference type="PANTHER" id="PTHR33910">
    <property type="entry name" value="PROTEIN TRANSLOCASE SUBUNIT SECE"/>
    <property type="match status" value="1"/>
</dbReference>
<comment type="function">
    <text evidence="9">Essential subunit of the Sec protein translocation channel SecYEG. Clamps together the 2 halves of SecY. May contact the channel plug during translocation.</text>
</comment>
<keyword evidence="2 9" id="KW-0813">Transport</keyword>
<evidence type="ECO:0000313" key="10">
    <source>
        <dbReference type="EMBL" id="OGM32729.1"/>
    </source>
</evidence>
<dbReference type="Proteomes" id="UP000177169">
    <property type="component" value="Unassembled WGS sequence"/>
</dbReference>
<evidence type="ECO:0000256" key="2">
    <source>
        <dbReference type="ARBA" id="ARBA00022448"/>
    </source>
</evidence>
<dbReference type="HAMAP" id="MF_00422">
    <property type="entry name" value="SecE"/>
    <property type="match status" value="1"/>
</dbReference>
<evidence type="ECO:0000256" key="6">
    <source>
        <dbReference type="ARBA" id="ARBA00022989"/>
    </source>
</evidence>
<evidence type="ECO:0000256" key="9">
    <source>
        <dbReference type="HAMAP-Rule" id="MF_00422"/>
    </source>
</evidence>
<dbReference type="InterPro" id="IPR005807">
    <property type="entry name" value="SecE_bac"/>
</dbReference>
<dbReference type="GO" id="GO:0008320">
    <property type="term" value="F:protein transmembrane transporter activity"/>
    <property type="evidence" value="ECO:0007669"/>
    <property type="project" value="UniProtKB-UniRule"/>
</dbReference>
<dbReference type="NCBIfam" id="TIGR00964">
    <property type="entry name" value="secE_bact"/>
    <property type="match status" value="1"/>
</dbReference>
<evidence type="ECO:0000256" key="4">
    <source>
        <dbReference type="ARBA" id="ARBA00022692"/>
    </source>
</evidence>
<dbReference type="Gene3D" id="1.20.5.1030">
    <property type="entry name" value="Preprotein translocase secy subunit"/>
    <property type="match status" value="1"/>
</dbReference>
<keyword evidence="6 9" id="KW-1133">Transmembrane helix</keyword>
<evidence type="ECO:0000256" key="3">
    <source>
        <dbReference type="ARBA" id="ARBA00022475"/>
    </source>
</evidence>
<comment type="subcellular location">
    <subcellularLocation>
        <location evidence="9">Cell membrane</location>
        <topology evidence="9">Single-pass membrane protein</topology>
    </subcellularLocation>
    <subcellularLocation>
        <location evidence="1">Membrane</location>
    </subcellularLocation>
</comment>
<comment type="caution">
    <text evidence="10">The sequence shown here is derived from an EMBL/GenBank/DDBJ whole genome shotgun (WGS) entry which is preliminary data.</text>
</comment>
<comment type="subunit">
    <text evidence="9">Component of the Sec protein translocase complex. Heterotrimer consisting of SecY, SecE and SecG subunits. The heterotrimers can form oligomers, although 1 heterotrimer is thought to be able to translocate proteins. Interacts with the ribosome. Interacts with SecDF, and other proteins may be involved. Interacts with SecA.</text>
</comment>
<evidence type="ECO:0000256" key="8">
    <source>
        <dbReference type="ARBA" id="ARBA00023136"/>
    </source>
</evidence>
<keyword evidence="3 9" id="KW-1003">Cell membrane</keyword>
<keyword evidence="7 9" id="KW-0811">Translocation</keyword>
<dbReference type="STRING" id="1802505.A3D01_00965"/>
<dbReference type="PANTHER" id="PTHR33910:SF1">
    <property type="entry name" value="PROTEIN TRANSLOCASE SUBUNIT SECE"/>
    <property type="match status" value="1"/>
</dbReference>
<comment type="similarity">
    <text evidence="9">Belongs to the SecE/SEC61-gamma family.</text>
</comment>
<reference evidence="10 11" key="1">
    <citation type="journal article" date="2016" name="Nat. Commun.">
        <title>Thousands of microbial genomes shed light on interconnected biogeochemical processes in an aquifer system.</title>
        <authorList>
            <person name="Anantharaman K."/>
            <person name="Brown C.T."/>
            <person name="Hug L.A."/>
            <person name="Sharon I."/>
            <person name="Castelle C.J."/>
            <person name="Probst A.J."/>
            <person name="Thomas B.C."/>
            <person name="Singh A."/>
            <person name="Wilkins M.J."/>
            <person name="Karaoz U."/>
            <person name="Brodie E.L."/>
            <person name="Williams K.H."/>
            <person name="Hubbard S.S."/>
            <person name="Banfield J.F."/>
        </authorList>
    </citation>
    <scope>NUCLEOTIDE SEQUENCE [LARGE SCALE GENOMIC DNA]</scope>
</reference>
<evidence type="ECO:0000313" key="11">
    <source>
        <dbReference type="Proteomes" id="UP000177169"/>
    </source>
</evidence>
<dbReference type="GO" id="GO:0043952">
    <property type="term" value="P:protein transport by the Sec complex"/>
    <property type="evidence" value="ECO:0007669"/>
    <property type="project" value="UniProtKB-UniRule"/>
</dbReference>
<dbReference type="GO" id="GO:0005886">
    <property type="term" value="C:plasma membrane"/>
    <property type="evidence" value="ECO:0007669"/>
    <property type="project" value="UniProtKB-SubCell"/>
</dbReference>
<dbReference type="AlphaFoldDB" id="A0A1F7Z0V0"/>
<dbReference type="InterPro" id="IPR001901">
    <property type="entry name" value="Translocase_SecE/Sec61-g"/>
</dbReference>
<dbReference type="GO" id="GO:0065002">
    <property type="term" value="P:intracellular protein transmembrane transport"/>
    <property type="evidence" value="ECO:0007669"/>
    <property type="project" value="UniProtKB-UniRule"/>
</dbReference>
<organism evidence="10 11">
    <name type="scientific">Candidatus Woesebacteria bacterium RIFCSPHIGHO2_02_FULL_39_13</name>
    <dbReference type="NCBI Taxonomy" id="1802505"/>
    <lineage>
        <taxon>Bacteria</taxon>
        <taxon>Candidatus Woeseibacteriota</taxon>
    </lineage>
</organism>
<dbReference type="EMBL" id="MGGR01000028">
    <property type="protein sequence ID" value="OGM32729.1"/>
    <property type="molecule type" value="Genomic_DNA"/>
</dbReference>
<dbReference type="GO" id="GO:0006605">
    <property type="term" value="P:protein targeting"/>
    <property type="evidence" value="ECO:0007669"/>
    <property type="project" value="UniProtKB-UniRule"/>
</dbReference>
<protein>
    <recommendedName>
        <fullName evidence="9">Protein translocase subunit SecE</fullName>
    </recommendedName>
</protein>
<dbReference type="InterPro" id="IPR038379">
    <property type="entry name" value="SecE_sf"/>
</dbReference>
<dbReference type="Pfam" id="PF00584">
    <property type="entry name" value="SecE"/>
    <property type="match status" value="1"/>
</dbReference>
<evidence type="ECO:0000256" key="7">
    <source>
        <dbReference type="ARBA" id="ARBA00023010"/>
    </source>
</evidence>
<proteinExistence type="inferred from homology"/>